<accession>A0A409X7G1</accession>
<organism evidence="2 3">
    <name type="scientific">Gymnopilus dilepis</name>
    <dbReference type="NCBI Taxonomy" id="231916"/>
    <lineage>
        <taxon>Eukaryota</taxon>
        <taxon>Fungi</taxon>
        <taxon>Dikarya</taxon>
        <taxon>Basidiomycota</taxon>
        <taxon>Agaricomycotina</taxon>
        <taxon>Agaricomycetes</taxon>
        <taxon>Agaricomycetidae</taxon>
        <taxon>Agaricales</taxon>
        <taxon>Agaricineae</taxon>
        <taxon>Hymenogastraceae</taxon>
        <taxon>Gymnopilus</taxon>
    </lineage>
</organism>
<name>A0A409X7G1_9AGAR</name>
<evidence type="ECO:0000313" key="2">
    <source>
        <dbReference type="EMBL" id="PPQ86706.1"/>
    </source>
</evidence>
<feature type="region of interest" description="Disordered" evidence="1">
    <location>
        <begin position="1"/>
        <end position="91"/>
    </location>
</feature>
<feature type="compositionally biased region" description="Low complexity" evidence="1">
    <location>
        <begin position="7"/>
        <end position="24"/>
    </location>
</feature>
<reference evidence="2 3" key="1">
    <citation type="journal article" date="2018" name="Evol. Lett.">
        <title>Horizontal gene cluster transfer increased hallucinogenic mushroom diversity.</title>
        <authorList>
            <person name="Reynolds H.T."/>
            <person name="Vijayakumar V."/>
            <person name="Gluck-Thaler E."/>
            <person name="Korotkin H.B."/>
            <person name="Matheny P.B."/>
            <person name="Slot J.C."/>
        </authorList>
    </citation>
    <scope>NUCLEOTIDE SEQUENCE [LARGE SCALE GENOMIC DNA]</scope>
    <source>
        <strain evidence="2 3">SRW20</strain>
    </source>
</reference>
<protein>
    <submittedName>
        <fullName evidence="2">Uncharacterized protein</fullName>
    </submittedName>
</protein>
<keyword evidence="3" id="KW-1185">Reference proteome</keyword>
<gene>
    <name evidence="2" type="ORF">CVT26_013082</name>
</gene>
<feature type="non-terminal residue" evidence="2">
    <location>
        <position position="1"/>
    </location>
</feature>
<feature type="compositionally biased region" description="Polar residues" evidence="1">
    <location>
        <begin position="46"/>
        <end position="56"/>
    </location>
</feature>
<dbReference type="AlphaFoldDB" id="A0A409X7G1"/>
<comment type="caution">
    <text evidence="2">The sequence shown here is derived from an EMBL/GenBank/DDBJ whole genome shotgun (WGS) entry which is preliminary data.</text>
</comment>
<dbReference type="EMBL" id="NHYE01004027">
    <property type="protein sequence ID" value="PPQ86706.1"/>
    <property type="molecule type" value="Genomic_DNA"/>
</dbReference>
<proteinExistence type="predicted"/>
<dbReference type="Proteomes" id="UP000284706">
    <property type="component" value="Unassembled WGS sequence"/>
</dbReference>
<evidence type="ECO:0000256" key="1">
    <source>
        <dbReference type="SAM" id="MobiDB-lite"/>
    </source>
</evidence>
<feature type="compositionally biased region" description="Acidic residues" evidence="1">
    <location>
        <begin position="70"/>
        <end position="86"/>
    </location>
</feature>
<evidence type="ECO:0000313" key="3">
    <source>
        <dbReference type="Proteomes" id="UP000284706"/>
    </source>
</evidence>
<sequence length="560" mass="61756">PASAVEAQPAPLASPSVSSSARPALEAPSDISEPALETALSVTAPDATQGQQSPQPILTPAVDSRHSSVDDDGVDAISLDAEEDDLGQLPPFRATQDSFGYFDEDSDPLVEQDLREGVDAEPEGDEPAGIPRIVTDFVESHSHSLPSLRTGVSWVQWRYGFTTPRNSVGQVPRPKGVDWNQALNAGAYEAVPDELISHLRLFTAALAANQPRDQQLTPYLDILSGNPAYLDPAQSCLGVERMVLSRVEKGLETRRIVYRLLPEQESSETHYPWIFAVDDASLVVLAIRSGCGHTRDALTRFFFDNGLPFHTLAIKHTNPVAKLVKMPSLSTLLTEFDEHDPLGTYMRYERVREDFFSSARGKAMVRYGGVVRRLYRLDPAETQTRLDHIIAGPTELAFFMGDAYSWAFRGHTLTLCEDTLTEGELHFVCGTYALPGTVKSSWHKPHQVDAKQHAGSNGGVWHNGDEIKYSKRVEEILGGAATLLNMEAWKRASKSKNQADSGYEHLCEQYVDSYMQIRSNLGIVPLYSDPMAVDLYIPMQRPRSGLSRGNLPSAVISRRL</sequence>
<dbReference type="InParanoid" id="A0A409X7G1"/>
<dbReference type="OrthoDB" id="2658589at2759"/>